<feature type="domain" description="Non-reducing end beta-L-arabinofuranosidase-like GH127 C-terminal" evidence="4">
    <location>
        <begin position="546"/>
        <end position="652"/>
    </location>
</feature>
<organism evidence="5 6">
    <name type="scientific">Arsenicibacter rosenii</name>
    <dbReference type="NCBI Taxonomy" id="1750698"/>
    <lineage>
        <taxon>Bacteria</taxon>
        <taxon>Pseudomonadati</taxon>
        <taxon>Bacteroidota</taxon>
        <taxon>Cytophagia</taxon>
        <taxon>Cytophagales</taxon>
        <taxon>Spirosomataceae</taxon>
        <taxon>Arsenicibacter</taxon>
    </lineage>
</organism>
<dbReference type="AlphaFoldDB" id="A0A1S2VPS0"/>
<dbReference type="InterPro" id="IPR049049">
    <property type="entry name" value="Beta-AFase-like_GH127_C"/>
</dbReference>
<dbReference type="Pfam" id="PF20736">
    <property type="entry name" value="Glyco_hydro127M"/>
    <property type="match status" value="1"/>
</dbReference>
<dbReference type="OrthoDB" id="9757939at2"/>
<dbReference type="RefSeq" id="WP_071501256.1">
    <property type="nucleotide sequence ID" value="NZ_MORL01000001.1"/>
</dbReference>
<dbReference type="Pfam" id="PF07944">
    <property type="entry name" value="Beta-AFase-like_GH127_cat"/>
    <property type="match status" value="1"/>
</dbReference>
<dbReference type="SUPFAM" id="SSF48208">
    <property type="entry name" value="Six-hairpin glycosidases"/>
    <property type="match status" value="1"/>
</dbReference>
<evidence type="ECO:0000313" key="5">
    <source>
        <dbReference type="EMBL" id="OIN60752.1"/>
    </source>
</evidence>
<keyword evidence="1" id="KW-0732">Signal</keyword>
<evidence type="ECO:0000256" key="1">
    <source>
        <dbReference type="SAM" id="SignalP"/>
    </source>
</evidence>
<dbReference type="Proteomes" id="UP000181790">
    <property type="component" value="Unassembled WGS sequence"/>
</dbReference>
<dbReference type="InterPro" id="IPR049046">
    <property type="entry name" value="Beta-AFase-like_GH127_middle"/>
</dbReference>
<dbReference type="PANTHER" id="PTHR43465:SF2">
    <property type="entry name" value="DUF1680 DOMAIN PROTEIN (AFU_ORTHOLOGUE AFUA_1G08910)"/>
    <property type="match status" value="1"/>
</dbReference>
<evidence type="ECO:0000259" key="2">
    <source>
        <dbReference type="Pfam" id="PF07944"/>
    </source>
</evidence>
<dbReference type="PANTHER" id="PTHR43465">
    <property type="entry name" value="DUF1680 DOMAIN PROTEIN (AFU_ORTHOLOGUE AFUA_1G08910)"/>
    <property type="match status" value="1"/>
</dbReference>
<keyword evidence="6" id="KW-1185">Reference proteome</keyword>
<proteinExistence type="predicted"/>
<feature type="domain" description="Non-reducing end beta-L-arabinofuranosidase-like GH127 middle" evidence="3">
    <location>
        <begin position="432"/>
        <end position="544"/>
    </location>
</feature>
<dbReference type="GO" id="GO:0005975">
    <property type="term" value="P:carbohydrate metabolic process"/>
    <property type="evidence" value="ECO:0007669"/>
    <property type="project" value="InterPro"/>
</dbReference>
<feature type="signal peptide" evidence="1">
    <location>
        <begin position="1"/>
        <end position="22"/>
    </location>
</feature>
<reference evidence="5 6" key="1">
    <citation type="submission" date="2016-10" db="EMBL/GenBank/DDBJ databases">
        <title>Arsenicibacter rosenii gen. nov., sp. nov., an efficient arsenic-methylating bacterium isolated from an arsenic-contaminated paddy soil.</title>
        <authorList>
            <person name="Huang K."/>
        </authorList>
    </citation>
    <scope>NUCLEOTIDE SEQUENCE [LARGE SCALE GENOMIC DNA]</scope>
    <source>
        <strain evidence="5 6">SM-1</strain>
    </source>
</reference>
<name>A0A1S2VPS0_9BACT</name>
<gene>
    <name evidence="5" type="ORF">BLX24_01220</name>
</gene>
<comment type="caution">
    <text evidence="5">The sequence shown here is derived from an EMBL/GenBank/DDBJ whole genome shotgun (WGS) entry which is preliminary data.</text>
</comment>
<feature type="domain" description="Non-reducing end beta-L-arabinofuranosidase-like GH127 catalytic" evidence="2">
    <location>
        <begin position="38"/>
        <end position="423"/>
    </location>
</feature>
<evidence type="ECO:0000313" key="6">
    <source>
        <dbReference type="Proteomes" id="UP000181790"/>
    </source>
</evidence>
<feature type="chain" id="PRO_5010200593" description="Six-hairpin glycosidase" evidence="1">
    <location>
        <begin position="23"/>
        <end position="662"/>
    </location>
</feature>
<evidence type="ECO:0008006" key="7">
    <source>
        <dbReference type="Google" id="ProtNLM"/>
    </source>
</evidence>
<evidence type="ECO:0000259" key="4">
    <source>
        <dbReference type="Pfam" id="PF20737"/>
    </source>
</evidence>
<dbReference type="InterPro" id="IPR012878">
    <property type="entry name" value="Beta-AFase-like_GH127_cat"/>
</dbReference>
<accession>A0A1S2VPS0</accession>
<sequence>MTNFPTKQLFTALTAFGLTAHAQPLPLAQRFEPVGFAQVSIKDQFWTPKMEKVATATLKACIVQTEEKTGRIRNFEKVARCLATQQPEKHEGIYYDDSDVYKAIEAMAYSLKNRPDPYVQQKADDWIDKIAAAQLKDGYLNTYYTLTGLNKRWTDMERHEDYCAGHLIEAAVAYYNTTGKRKLLDVAIRFADHIDQTFRVPDRPWVSGHQEIELALMRLYHLTNEERYLKLADWFLAQRGRGYGKGKIWDDWKNPKYCQDDVPVKDQKEITGHAVRAMYQYTGAADVAAATNDQGYLKAMTTVWEDVVHRNMYLTGGIGSSGHNEGFTEDFDLPNESAYCETCASVGMVFWNQRMNLLTGESKYIDVLERSLYNGALDGLSLSGDRFFYGNPLASAGNNERREWFGTACCPSNIARLVASLGDYIYGRSENGIWVNLFVASSTTLNIGKVAVPFRMETGYPWTGTVKLTADPAKKVAYALHVRLPGWAQNTPAPGNLYQFTAPPSSGVQVLLNGKPVAYREEKGYIVLDRTWQKGDVVEVSLPMEVRQVVARREVKADEGRIALQRGPLVYCVEGVDNGGRAWNLLVPSNATFATAPHQVLDEPVTAIQANIAVLEPAPDGKSIVNTPKTITAIPYYAWANRGKSQMQVWLPTKIKEVKVTE</sequence>
<dbReference type="InterPro" id="IPR008928">
    <property type="entry name" value="6-hairpin_glycosidase_sf"/>
</dbReference>
<dbReference type="EMBL" id="MORL01000001">
    <property type="protein sequence ID" value="OIN60752.1"/>
    <property type="molecule type" value="Genomic_DNA"/>
</dbReference>
<protein>
    <recommendedName>
        <fullName evidence="7">Six-hairpin glycosidase</fullName>
    </recommendedName>
</protein>
<evidence type="ECO:0000259" key="3">
    <source>
        <dbReference type="Pfam" id="PF20736"/>
    </source>
</evidence>
<dbReference type="InterPro" id="IPR049174">
    <property type="entry name" value="Beta-AFase-like"/>
</dbReference>
<dbReference type="Pfam" id="PF20737">
    <property type="entry name" value="Glyco_hydro127C"/>
    <property type="match status" value="1"/>
</dbReference>